<dbReference type="EMBL" id="JAHIBW010000006">
    <property type="protein sequence ID" value="KAG7309896.1"/>
    <property type="molecule type" value="Genomic_DNA"/>
</dbReference>
<evidence type="ECO:0000256" key="2">
    <source>
        <dbReference type="ARBA" id="ARBA00022771"/>
    </source>
</evidence>
<accession>A0ABQ7QXY2</accession>
<keyword evidence="6" id="KW-1185">Reference proteome</keyword>
<dbReference type="Gene3D" id="2.20.25.240">
    <property type="match status" value="1"/>
</dbReference>
<reference evidence="5 6" key="1">
    <citation type="submission" date="2021-06" db="EMBL/GenBank/DDBJ databases">
        <title>A haploid diamondback moth (Plutella xylostella L.) genome assembly resolves 31 chromosomes and identifies a diamide resistance mutation.</title>
        <authorList>
            <person name="Ward C.M."/>
            <person name="Perry K.D."/>
            <person name="Baker G."/>
            <person name="Powis K."/>
            <person name="Heckel D.G."/>
            <person name="Baxter S.W."/>
        </authorList>
    </citation>
    <scope>NUCLEOTIDE SEQUENCE [LARGE SCALE GENOMIC DNA]</scope>
    <source>
        <strain evidence="5 6">LV</strain>
        <tissue evidence="5">Single pupa</tissue>
    </source>
</reference>
<protein>
    <recommendedName>
        <fullName evidence="4">FLYWCH-type domain-containing protein</fullName>
    </recommendedName>
</protein>
<dbReference type="Pfam" id="PF04500">
    <property type="entry name" value="FLYWCH"/>
    <property type="match status" value="1"/>
</dbReference>
<comment type="caution">
    <text evidence="5">The sequence shown here is derived from an EMBL/GenBank/DDBJ whole genome shotgun (WGS) entry which is preliminary data.</text>
</comment>
<keyword evidence="3" id="KW-0862">Zinc</keyword>
<keyword evidence="1" id="KW-0479">Metal-binding</keyword>
<keyword evidence="2" id="KW-0863">Zinc-finger</keyword>
<evidence type="ECO:0000313" key="5">
    <source>
        <dbReference type="EMBL" id="KAG7309896.1"/>
    </source>
</evidence>
<proteinExistence type="predicted"/>
<evidence type="ECO:0000256" key="1">
    <source>
        <dbReference type="ARBA" id="ARBA00022723"/>
    </source>
</evidence>
<sequence length="60" mass="7215">MFTNKNGKKMLRIDAYRFTINKRVRNKYWWRCSSHGSRGCRATVITLDDLVYKIANEHNH</sequence>
<evidence type="ECO:0000256" key="3">
    <source>
        <dbReference type="ARBA" id="ARBA00022833"/>
    </source>
</evidence>
<name>A0ABQ7QXY2_PLUXY</name>
<organism evidence="5 6">
    <name type="scientific">Plutella xylostella</name>
    <name type="common">Diamondback moth</name>
    <name type="synonym">Plutella maculipennis</name>
    <dbReference type="NCBI Taxonomy" id="51655"/>
    <lineage>
        <taxon>Eukaryota</taxon>
        <taxon>Metazoa</taxon>
        <taxon>Ecdysozoa</taxon>
        <taxon>Arthropoda</taxon>
        <taxon>Hexapoda</taxon>
        <taxon>Insecta</taxon>
        <taxon>Pterygota</taxon>
        <taxon>Neoptera</taxon>
        <taxon>Endopterygota</taxon>
        <taxon>Lepidoptera</taxon>
        <taxon>Glossata</taxon>
        <taxon>Ditrysia</taxon>
        <taxon>Yponomeutoidea</taxon>
        <taxon>Plutellidae</taxon>
        <taxon>Plutella</taxon>
    </lineage>
</organism>
<dbReference type="InterPro" id="IPR007588">
    <property type="entry name" value="Znf_FLYWCH"/>
</dbReference>
<evidence type="ECO:0000313" key="6">
    <source>
        <dbReference type="Proteomes" id="UP000823941"/>
    </source>
</evidence>
<gene>
    <name evidence="5" type="ORF">JYU34_004410</name>
</gene>
<dbReference type="Proteomes" id="UP000823941">
    <property type="component" value="Chromosome 6"/>
</dbReference>
<evidence type="ECO:0000259" key="4">
    <source>
        <dbReference type="Pfam" id="PF04500"/>
    </source>
</evidence>
<feature type="domain" description="FLYWCH-type" evidence="4">
    <location>
        <begin position="3"/>
        <end position="60"/>
    </location>
</feature>